<protein>
    <submittedName>
        <fullName evidence="1">Uncharacterized protein</fullName>
    </submittedName>
</protein>
<reference evidence="1" key="1">
    <citation type="submission" date="2023-10" db="EMBL/GenBank/DDBJ databases">
        <authorList>
            <person name="Guldener U."/>
        </authorList>
    </citation>
    <scope>NUCLEOTIDE SEQUENCE</scope>
    <source>
        <strain evidence="1">Mp4</strain>
    </source>
</reference>
<organism evidence="1 2">
    <name type="scientific">Melanopsichium pennsylvanicum</name>
    <dbReference type="NCBI Taxonomy" id="63383"/>
    <lineage>
        <taxon>Eukaryota</taxon>
        <taxon>Fungi</taxon>
        <taxon>Dikarya</taxon>
        <taxon>Basidiomycota</taxon>
        <taxon>Ustilaginomycotina</taxon>
        <taxon>Ustilaginomycetes</taxon>
        <taxon>Ustilaginales</taxon>
        <taxon>Ustilaginaceae</taxon>
        <taxon>Melanopsichium</taxon>
    </lineage>
</organism>
<evidence type="ECO:0000313" key="1">
    <source>
        <dbReference type="EMBL" id="SNX85291.1"/>
    </source>
</evidence>
<gene>
    <name evidence="1" type="ORF">MEPE_04000</name>
</gene>
<accession>A0AAJ5C606</accession>
<name>A0AAJ5C606_9BASI</name>
<dbReference type="AlphaFoldDB" id="A0AAJ5C606"/>
<comment type="caution">
    <text evidence="1">The sequence shown here is derived from an EMBL/GenBank/DDBJ whole genome shotgun (WGS) entry which is preliminary data.</text>
</comment>
<dbReference type="Proteomes" id="UP001294444">
    <property type="component" value="Unassembled WGS sequence"/>
</dbReference>
<sequence length="65" mass="7344">MKYDSTSMKSGSCNGYESLATSARRKRSRSAKALAVVWLVGVGEDDQERNEVREVFKEYEEHLTG</sequence>
<proteinExistence type="predicted"/>
<dbReference type="EMBL" id="OAPG01000009">
    <property type="protein sequence ID" value="SNX85291.1"/>
    <property type="molecule type" value="Genomic_DNA"/>
</dbReference>
<keyword evidence="2" id="KW-1185">Reference proteome</keyword>
<evidence type="ECO:0000313" key="2">
    <source>
        <dbReference type="Proteomes" id="UP001294444"/>
    </source>
</evidence>